<dbReference type="AlphaFoldDB" id="A0A401FN33"/>
<evidence type="ECO:0000313" key="2">
    <source>
        <dbReference type="Proteomes" id="UP000286974"/>
    </source>
</evidence>
<name>A0A401FN33_9LACO</name>
<dbReference type="Pfam" id="PF01809">
    <property type="entry name" value="YidD"/>
    <property type="match status" value="1"/>
</dbReference>
<gene>
    <name evidence="1" type="ORF">NBRC111893_1945</name>
</gene>
<dbReference type="Proteomes" id="UP000286974">
    <property type="component" value="Unassembled WGS sequence"/>
</dbReference>
<keyword evidence="2" id="KW-1185">Reference proteome</keyword>
<dbReference type="EMBL" id="BEXA01000004">
    <property type="protein sequence ID" value="GAY73799.1"/>
    <property type="molecule type" value="Genomic_DNA"/>
</dbReference>
<organism evidence="1 2">
    <name type="scientific">Lentilactobacillus kosonis</name>
    <dbReference type="NCBI Taxonomy" id="2810561"/>
    <lineage>
        <taxon>Bacteria</taxon>
        <taxon>Bacillati</taxon>
        <taxon>Bacillota</taxon>
        <taxon>Bacilli</taxon>
        <taxon>Lactobacillales</taxon>
        <taxon>Lactobacillaceae</taxon>
        <taxon>Lentilactobacillus</taxon>
    </lineage>
</organism>
<protein>
    <submittedName>
        <fullName evidence="1">Protein YidD</fullName>
    </submittedName>
</protein>
<reference evidence="1 2" key="1">
    <citation type="submission" date="2017-11" db="EMBL/GenBank/DDBJ databases">
        <title>Draft Genome Sequence of Lactobacillus curieae NBRC 111893 isolated from Koso, a Japanese sugar-Vegetable Fermented Beverage.</title>
        <authorList>
            <person name="Chiou T.Y."/>
            <person name="Oshima K."/>
            <person name="Suda W."/>
            <person name="Hattori M."/>
            <person name="Takahashi T."/>
        </authorList>
    </citation>
    <scope>NUCLEOTIDE SEQUENCE [LARGE SCALE GENOMIC DNA]</scope>
    <source>
        <strain evidence="1 2">NBRC111893</strain>
    </source>
</reference>
<evidence type="ECO:0000313" key="1">
    <source>
        <dbReference type="EMBL" id="GAY73799.1"/>
    </source>
</evidence>
<proteinExistence type="predicted"/>
<sequence>MGLARILRCHPFVKGGYDPVPDKFTIFRNKDARDEYRKSMNLK</sequence>
<accession>A0A401FN33</accession>
<dbReference type="STRING" id="1138822.PL11_010070"/>
<comment type="caution">
    <text evidence="1">The sequence shown here is derived from an EMBL/GenBank/DDBJ whole genome shotgun (WGS) entry which is preliminary data.</text>
</comment>
<dbReference type="InterPro" id="IPR002696">
    <property type="entry name" value="Membr_insert_effic_factor_YidD"/>
</dbReference>